<keyword evidence="1" id="KW-0479">Metal-binding</keyword>
<dbReference type="SUPFAM" id="SSF55008">
    <property type="entry name" value="HMA, heavy metal-associated domain"/>
    <property type="match status" value="1"/>
</dbReference>
<dbReference type="Proteomes" id="UP000238071">
    <property type="component" value="Unassembled WGS sequence"/>
</dbReference>
<dbReference type="InterPro" id="IPR001802">
    <property type="entry name" value="MerP/CopZ"/>
</dbReference>
<gene>
    <name evidence="3" type="ORF">B0F88_110162</name>
</gene>
<dbReference type="PROSITE" id="PS50846">
    <property type="entry name" value="HMA_2"/>
    <property type="match status" value="1"/>
</dbReference>
<dbReference type="EMBL" id="PTIY01000010">
    <property type="protein sequence ID" value="PPK69376.1"/>
    <property type="molecule type" value="Genomic_DNA"/>
</dbReference>
<dbReference type="FunFam" id="3.30.70.100:FF:000001">
    <property type="entry name" value="ATPase copper transporting beta"/>
    <property type="match status" value="1"/>
</dbReference>
<sequence>MIESVSLTVTGMKCGGCEANVTNKLNAVDGVLSVNASSKNKEVDVEFDTEKTSLDVITDAIIDAGFTVETS</sequence>
<accession>A0A2S6GVZ8</accession>
<dbReference type="InterPro" id="IPR017969">
    <property type="entry name" value="Heavy-metal-associated_CS"/>
</dbReference>
<evidence type="ECO:0000313" key="4">
    <source>
        <dbReference type="Proteomes" id="UP000238071"/>
    </source>
</evidence>
<feature type="domain" description="HMA" evidence="2">
    <location>
        <begin position="3"/>
        <end position="69"/>
    </location>
</feature>
<evidence type="ECO:0000256" key="1">
    <source>
        <dbReference type="ARBA" id="ARBA00022723"/>
    </source>
</evidence>
<evidence type="ECO:0000313" key="3">
    <source>
        <dbReference type="EMBL" id="PPK69376.1"/>
    </source>
</evidence>
<reference evidence="3 4" key="1">
    <citation type="submission" date="2018-02" db="EMBL/GenBank/DDBJ databases">
        <title>Subsurface microbial communities from deep shales in Ohio and West Virginia, USA.</title>
        <authorList>
            <person name="Wrighton K."/>
        </authorList>
    </citation>
    <scope>NUCLEOTIDE SEQUENCE [LARGE SCALE GENOMIC DNA]</scope>
    <source>
        <strain evidence="3 4">OWC-G53F</strain>
    </source>
</reference>
<keyword evidence="4" id="KW-1185">Reference proteome</keyword>
<dbReference type="PROSITE" id="PS01047">
    <property type="entry name" value="HMA_1"/>
    <property type="match status" value="1"/>
</dbReference>
<proteinExistence type="predicted"/>
<dbReference type="Gene3D" id="3.30.70.100">
    <property type="match status" value="1"/>
</dbReference>
<name>A0A2S6GVZ8_9GAMM</name>
<protein>
    <submittedName>
        <fullName evidence="3">Copper chaperone</fullName>
    </submittedName>
</protein>
<dbReference type="AlphaFoldDB" id="A0A2S6GVZ8"/>
<dbReference type="InterPro" id="IPR006121">
    <property type="entry name" value="HMA_dom"/>
</dbReference>
<dbReference type="InterPro" id="IPR036163">
    <property type="entry name" value="HMA_dom_sf"/>
</dbReference>
<dbReference type="GO" id="GO:0046872">
    <property type="term" value="F:metal ion binding"/>
    <property type="evidence" value="ECO:0007669"/>
    <property type="project" value="UniProtKB-KW"/>
</dbReference>
<dbReference type="OrthoDB" id="9814359at2"/>
<evidence type="ECO:0000259" key="2">
    <source>
        <dbReference type="PROSITE" id="PS50846"/>
    </source>
</evidence>
<dbReference type="RefSeq" id="WP_104424401.1">
    <property type="nucleotide sequence ID" value="NZ_PTIY01000010.1"/>
</dbReference>
<dbReference type="PRINTS" id="PR00946">
    <property type="entry name" value="HGSCAVENGER"/>
</dbReference>
<comment type="caution">
    <text evidence="3">The sequence shown here is derived from an EMBL/GenBank/DDBJ whole genome shotgun (WGS) entry which is preliminary data.</text>
</comment>
<dbReference type="Pfam" id="PF00403">
    <property type="entry name" value="HMA"/>
    <property type="match status" value="1"/>
</dbReference>
<dbReference type="CDD" id="cd00371">
    <property type="entry name" value="HMA"/>
    <property type="match status" value="1"/>
</dbReference>
<organism evidence="3 4">
    <name type="scientific">Methylobacter tundripaludum</name>
    <dbReference type="NCBI Taxonomy" id="173365"/>
    <lineage>
        <taxon>Bacteria</taxon>
        <taxon>Pseudomonadati</taxon>
        <taxon>Pseudomonadota</taxon>
        <taxon>Gammaproteobacteria</taxon>
        <taxon>Methylococcales</taxon>
        <taxon>Methylococcaceae</taxon>
        <taxon>Methylobacter</taxon>
    </lineage>
</organism>